<dbReference type="InterPro" id="IPR020846">
    <property type="entry name" value="MFS_dom"/>
</dbReference>
<organism evidence="9 10">
    <name type="scientific">Massilia antarctica</name>
    <dbReference type="NCBI Taxonomy" id="2765360"/>
    <lineage>
        <taxon>Bacteria</taxon>
        <taxon>Pseudomonadati</taxon>
        <taxon>Pseudomonadota</taxon>
        <taxon>Betaproteobacteria</taxon>
        <taxon>Burkholderiales</taxon>
        <taxon>Oxalobacteraceae</taxon>
        <taxon>Telluria group</taxon>
        <taxon>Massilia</taxon>
    </lineage>
</organism>
<feature type="domain" description="Major facilitator superfamily (MFS) profile" evidence="8">
    <location>
        <begin position="24"/>
        <end position="472"/>
    </location>
</feature>
<feature type="transmembrane region" description="Helical" evidence="7">
    <location>
        <begin position="372"/>
        <end position="395"/>
    </location>
</feature>
<dbReference type="PANTHER" id="PTHR42718:SF46">
    <property type="entry name" value="BLR6921 PROTEIN"/>
    <property type="match status" value="1"/>
</dbReference>
<keyword evidence="4 7" id="KW-0812">Transmembrane</keyword>
<proteinExistence type="predicted"/>
<comment type="subcellular location">
    <subcellularLocation>
        <location evidence="1">Cell membrane</location>
        <topology evidence="1">Multi-pass membrane protein</topology>
    </subcellularLocation>
</comment>
<feature type="transmembrane region" description="Helical" evidence="7">
    <location>
        <begin position="241"/>
        <end position="260"/>
    </location>
</feature>
<feature type="transmembrane region" description="Helical" evidence="7">
    <location>
        <begin position="152"/>
        <end position="173"/>
    </location>
</feature>
<evidence type="ECO:0000256" key="6">
    <source>
        <dbReference type="ARBA" id="ARBA00023136"/>
    </source>
</evidence>
<dbReference type="RefSeq" id="WP_206087416.1">
    <property type="nucleotide sequence ID" value="NZ_CP065053.1"/>
</dbReference>
<keyword evidence="2" id="KW-0813">Transport</keyword>
<dbReference type="CDD" id="cd17321">
    <property type="entry name" value="MFS_MMR_MDR_like"/>
    <property type="match status" value="1"/>
</dbReference>
<feature type="transmembrane region" description="Helical" evidence="7">
    <location>
        <begin position="90"/>
        <end position="107"/>
    </location>
</feature>
<feature type="transmembrane region" description="Helical" evidence="7">
    <location>
        <begin position="211"/>
        <end position="235"/>
    </location>
</feature>
<feature type="transmembrane region" description="Helical" evidence="7">
    <location>
        <begin position="58"/>
        <end position="78"/>
    </location>
</feature>
<dbReference type="InterPro" id="IPR036259">
    <property type="entry name" value="MFS_trans_sf"/>
</dbReference>
<evidence type="ECO:0000313" key="10">
    <source>
        <dbReference type="Proteomes" id="UP000662888"/>
    </source>
</evidence>
<dbReference type="PRINTS" id="PR01036">
    <property type="entry name" value="TCRTETB"/>
</dbReference>
<feature type="transmembrane region" description="Helical" evidence="7">
    <location>
        <begin position="310"/>
        <end position="332"/>
    </location>
</feature>
<dbReference type="PROSITE" id="PS50850">
    <property type="entry name" value="MFS"/>
    <property type="match status" value="1"/>
</dbReference>
<dbReference type="SUPFAM" id="SSF103473">
    <property type="entry name" value="MFS general substrate transporter"/>
    <property type="match status" value="1"/>
</dbReference>
<dbReference type="Gene3D" id="1.20.1720.10">
    <property type="entry name" value="Multidrug resistance protein D"/>
    <property type="match status" value="1"/>
</dbReference>
<feature type="transmembrane region" description="Helical" evidence="7">
    <location>
        <begin position="416"/>
        <end position="436"/>
    </location>
</feature>
<dbReference type="Pfam" id="PF07690">
    <property type="entry name" value="MFS_1"/>
    <property type="match status" value="1"/>
</dbReference>
<feature type="transmembrane region" description="Helical" evidence="7">
    <location>
        <begin position="119"/>
        <end position="140"/>
    </location>
</feature>
<feature type="transmembrane region" description="Helical" evidence="7">
    <location>
        <begin position="23"/>
        <end position="46"/>
    </location>
</feature>
<feature type="transmembrane region" description="Helical" evidence="7">
    <location>
        <begin position="344"/>
        <end position="366"/>
    </location>
</feature>
<evidence type="ECO:0000256" key="5">
    <source>
        <dbReference type="ARBA" id="ARBA00022989"/>
    </source>
</evidence>
<feature type="transmembrane region" description="Helical" evidence="7">
    <location>
        <begin position="281"/>
        <end position="304"/>
    </location>
</feature>
<evidence type="ECO:0000313" key="9">
    <source>
        <dbReference type="EMBL" id="QPI47740.1"/>
    </source>
</evidence>
<dbReference type="Proteomes" id="UP000662888">
    <property type="component" value="Chromosome"/>
</dbReference>
<reference evidence="9 10" key="1">
    <citation type="submission" date="2020-11" db="EMBL/GenBank/DDBJ databases">
        <authorList>
            <person name="Sun Q."/>
        </authorList>
    </citation>
    <scope>NUCLEOTIDE SEQUENCE [LARGE SCALE GENOMIC DNA]</scope>
    <source>
        <strain evidence="9 10">P8398</strain>
    </source>
</reference>
<feature type="transmembrane region" description="Helical" evidence="7">
    <location>
        <begin position="448"/>
        <end position="467"/>
    </location>
</feature>
<dbReference type="InterPro" id="IPR005829">
    <property type="entry name" value="Sugar_transporter_CS"/>
</dbReference>
<keyword evidence="6 7" id="KW-0472">Membrane</keyword>
<dbReference type="EMBL" id="CP065053">
    <property type="protein sequence ID" value="QPI47740.1"/>
    <property type="molecule type" value="Genomic_DNA"/>
</dbReference>
<accession>A0AA48WAI7</accession>
<evidence type="ECO:0000256" key="4">
    <source>
        <dbReference type="ARBA" id="ARBA00022692"/>
    </source>
</evidence>
<keyword evidence="5 7" id="KW-1133">Transmembrane helix</keyword>
<keyword evidence="3" id="KW-1003">Cell membrane</keyword>
<dbReference type="InterPro" id="IPR011701">
    <property type="entry name" value="MFS"/>
</dbReference>
<gene>
    <name evidence="9" type="ORF">IV454_19390</name>
</gene>
<feature type="transmembrane region" description="Helical" evidence="7">
    <location>
        <begin position="179"/>
        <end position="199"/>
    </location>
</feature>
<protein>
    <submittedName>
        <fullName evidence="9">MFS transporter</fullName>
    </submittedName>
</protein>
<name>A0AA48WAI7_9BURK</name>
<evidence type="ECO:0000256" key="3">
    <source>
        <dbReference type="ARBA" id="ARBA00022475"/>
    </source>
</evidence>
<evidence type="ECO:0000259" key="8">
    <source>
        <dbReference type="PROSITE" id="PS50850"/>
    </source>
</evidence>
<evidence type="ECO:0000256" key="7">
    <source>
        <dbReference type="SAM" id="Phobius"/>
    </source>
</evidence>
<dbReference type="PROSITE" id="PS00216">
    <property type="entry name" value="SUGAR_TRANSPORT_1"/>
    <property type="match status" value="1"/>
</dbReference>
<keyword evidence="10" id="KW-1185">Reference proteome</keyword>
<evidence type="ECO:0000256" key="2">
    <source>
        <dbReference type="ARBA" id="ARBA00022448"/>
    </source>
</evidence>
<evidence type="ECO:0000256" key="1">
    <source>
        <dbReference type="ARBA" id="ARBA00004651"/>
    </source>
</evidence>
<dbReference type="Gene3D" id="1.20.1250.20">
    <property type="entry name" value="MFS general substrate transporter like domains"/>
    <property type="match status" value="1"/>
</dbReference>
<dbReference type="PANTHER" id="PTHR42718">
    <property type="entry name" value="MAJOR FACILITATOR SUPERFAMILY MULTIDRUG TRANSPORTER MFSC"/>
    <property type="match status" value="1"/>
</dbReference>
<sequence>MPALPAAAAAPPSLLHPHVPRAFALLIACLCSFMVVMDGAIVNVALPSIQRELHLDPAQLQWVVDAYLLMLGGLMLLAARASDLYGRKPVLMSGLLVFTLASLAAGKADGAAMLLAARAVQGCGAAALATSTLAVIVAVYPQGRARARAISLWAASSAIASALGVVAGGVLTAWAGWRWVMFVNVPIGVALMAGVGLSMQAARGGGPRPRLDLAGALSITGAIGVLIYACGRALAGGWGANGVPAMLIGSLVLGALFVAIERRTAQPLVRLGIFALRNVRFGNLVVLCLGAALTSSSLFLSIVLQQVLAYPALDAGLALLPMGLALAVAAIASRPLMDAGWRRLPFCGAVLGAAGFLWLAALPQAAHYANHVLGPILLIGTGLGLMLMSSAHAALAGVPAADAGLAAGLFNTARQLGAALGVALLSSLAHAFGTAGTAGGSSLAGCHAAFAGMAGLSLVAGLASLRLGSLADDARTRGAVQPARTGA</sequence>